<reference evidence="2 3" key="1">
    <citation type="submission" date="2010-06" db="EMBL/GenBank/DDBJ databases">
        <authorList>
            <person name="Muzny D."/>
            <person name="Qin X."/>
            <person name="Buhay C."/>
            <person name="Dugan-Rocha S."/>
            <person name="Ding Y."/>
            <person name="Chen G."/>
            <person name="Hawes A."/>
            <person name="Holder M."/>
            <person name="Jhangiani S."/>
            <person name="Johnson A."/>
            <person name="Khan Z."/>
            <person name="Li Z."/>
            <person name="Liu W."/>
            <person name="Liu X."/>
            <person name="Perez L."/>
            <person name="Shen H."/>
            <person name="Wang Q."/>
            <person name="Watt J."/>
            <person name="Xi L."/>
            <person name="Xin Y."/>
            <person name="Zhou J."/>
            <person name="Deng J."/>
            <person name="Jiang H."/>
            <person name="Liu Y."/>
            <person name="Qu J."/>
            <person name="Song X.-Z."/>
            <person name="Zhang L."/>
            <person name="Villasana D."/>
            <person name="Johnson A."/>
            <person name="Liu J."/>
            <person name="Liyanage D."/>
            <person name="Lorensuhewa L."/>
            <person name="Robinson T."/>
            <person name="Song A."/>
            <person name="Song B.-B."/>
            <person name="Dinh H."/>
            <person name="Thornton R."/>
            <person name="Coyle M."/>
            <person name="Francisco L."/>
            <person name="Jackson L."/>
            <person name="Javaid M."/>
            <person name="Korchina V."/>
            <person name="Kovar C."/>
            <person name="Mata R."/>
            <person name="Mathew T."/>
            <person name="Ngo R."/>
            <person name="Nguyen L."/>
            <person name="Nguyen N."/>
            <person name="Okwuonu G."/>
            <person name="Ongeri F."/>
            <person name="Pham C."/>
            <person name="Simmons D."/>
            <person name="Wilczek-Boney K."/>
            <person name="Hale W."/>
            <person name="Jakkamsetti A."/>
            <person name="Pham P."/>
            <person name="Ruth R."/>
            <person name="San Lucas F."/>
            <person name="Warren J."/>
            <person name="Zhang J."/>
            <person name="Zhao Z."/>
            <person name="Zhou C."/>
            <person name="Zhu D."/>
            <person name="Lee S."/>
            <person name="Bess C."/>
            <person name="Blankenburg K."/>
            <person name="Forbes L."/>
            <person name="Fu Q."/>
            <person name="Gubbala S."/>
            <person name="Hirani K."/>
            <person name="Jayaseelan J.C."/>
            <person name="Lara F."/>
            <person name="Munidasa M."/>
            <person name="Palculict T."/>
            <person name="Patil S."/>
            <person name="Pu L.-L."/>
            <person name="Saada N."/>
            <person name="Tang L."/>
            <person name="Weissenberger G."/>
            <person name="Zhu Y."/>
            <person name="Hemphill L."/>
            <person name="Shang Y."/>
            <person name="Youmans B."/>
            <person name="Ayvaz T."/>
            <person name="Ross M."/>
            <person name="Santibanez J."/>
            <person name="Aqrawi P."/>
            <person name="Gross S."/>
            <person name="Joshi V."/>
            <person name="Fowler G."/>
            <person name="Nazareth L."/>
            <person name="Reid J."/>
            <person name="Worley K."/>
            <person name="Petrosino J."/>
            <person name="Highlander S."/>
            <person name="Gibbs R."/>
        </authorList>
    </citation>
    <scope>NUCLEOTIDE SEQUENCE [LARGE SCALE GENOMIC DNA]</scope>
    <source>
        <strain evidence="2 3">JV-V03</strain>
    </source>
</reference>
<organism evidence="2 3">
    <name type="scientific">Lactobacillus paragasseri JV-V03</name>
    <dbReference type="NCBI Taxonomy" id="525326"/>
    <lineage>
        <taxon>Bacteria</taxon>
        <taxon>Bacillati</taxon>
        <taxon>Bacillota</taxon>
        <taxon>Bacilli</taxon>
        <taxon>Lactobacillales</taxon>
        <taxon>Lactobacillaceae</taxon>
        <taxon>Lactobacillus</taxon>
    </lineage>
</organism>
<evidence type="ECO:0000256" key="1">
    <source>
        <dbReference type="SAM" id="Phobius"/>
    </source>
</evidence>
<keyword evidence="1" id="KW-0472">Membrane</keyword>
<feature type="transmembrane region" description="Helical" evidence="1">
    <location>
        <begin position="88"/>
        <end position="106"/>
    </location>
</feature>
<keyword evidence="1" id="KW-1133">Transmembrane helix</keyword>
<protein>
    <recommendedName>
        <fullName evidence="4">Immunity protein</fullName>
    </recommendedName>
</protein>
<keyword evidence="1" id="KW-0812">Transmembrane</keyword>
<sequence length="112" mass="13343">MLFFVTIINVILFLGNLYQTGFNYFNFNQLQALLLTIFLIVTVIVIAINKKLERGYDLSFFALYLYWPIYVFEVKLYNSTNYKDGIEFWVYFVLILAISFVIGKILKRIIRK</sequence>
<gene>
    <name evidence="2" type="ORF">HMPREF0514_11038</name>
</gene>
<evidence type="ECO:0000313" key="3">
    <source>
        <dbReference type="Proteomes" id="UP000003672"/>
    </source>
</evidence>
<evidence type="ECO:0008006" key="4">
    <source>
        <dbReference type="Google" id="ProtNLM"/>
    </source>
</evidence>
<comment type="caution">
    <text evidence="2">The sequence shown here is derived from an EMBL/GenBank/DDBJ whole genome shotgun (WGS) entry which is preliminary data.</text>
</comment>
<accession>A0AA87ABE0</accession>
<dbReference type="EMBL" id="ACGO02000001">
    <property type="protein sequence ID" value="EFJ70594.1"/>
    <property type="molecule type" value="Genomic_DNA"/>
</dbReference>
<name>A0AA87ABE0_9LACO</name>
<dbReference type="Proteomes" id="UP000003672">
    <property type="component" value="Unassembled WGS sequence"/>
</dbReference>
<dbReference type="AlphaFoldDB" id="A0AA87ABE0"/>
<evidence type="ECO:0000313" key="2">
    <source>
        <dbReference type="EMBL" id="EFJ70594.1"/>
    </source>
</evidence>
<feature type="transmembrane region" description="Helical" evidence="1">
    <location>
        <begin position="29"/>
        <end position="48"/>
    </location>
</feature>
<feature type="transmembrane region" description="Helical" evidence="1">
    <location>
        <begin position="55"/>
        <end position="72"/>
    </location>
</feature>
<proteinExistence type="predicted"/>